<reference evidence="2 3" key="1">
    <citation type="submission" date="2014-06" db="EMBL/GenBank/DDBJ databases">
        <title>Evolutionary Origins and Diversification of the Mycorrhizal Mutualists.</title>
        <authorList>
            <consortium name="DOE Joint Genome Institute"/>
            <consortium name="Mycorrhizal Genomics Consortium"/>
            <person name="Kohler A."/>
            <person name="Kuo A."/>
            <person name="Nagy L.G."/>
            <person name="Floudas D."/>
            <person name="Copeland A."/>
            <person name="Barry K.W."/>
            <person name="Cichocki N."/>
            <person name="Veneault-Fourrey C."/>
            <person name="LaButti K."/>
            <person name="Lindquist E.A."/>
            <person name="Lipzen A."/>
            <person name="Lundell T."/>
            <person name="Morin E."/>
            <person name="Murat C."/>
            <person name="Riley R."/>
            <person name="Ohm R."/>
            <person name="Sun H."/>
            <person name="Tunlid A."/>
            <person name="Henrissat B."/>
            <person name="Grigoriev I.V."/>
            <person name="Hibbett D.S."/>
            <person name="Martin F."/>
        </authorList>
    </citation>
    <scope>NUCLEOTIDE SEQUENCE [LARGE SCALE GENOMIC DNA]</scope>
    <source>
        <strain evidence="2 3">SS14</strain>
    </source>
</reference>
<dbReference type="AlphaFoldDB" id="A0A0C9UJF9"/>
<sequence>MRAVTDEDADHHRPLSKKSRTSSASSRLFSWFSSSHRIRSDSSLSNFASNFSSGPKASTGASSFSEEPKLGIYEDVWDKLSDPLSVVLLYILQNTVAEIAITHHQDLSGLCLPESQTMEEFMGNLNRIKPKIMVEDGRTPVAMILVSEGCPIHHNSTESTHTSNSTGNSTGQRSICNNDIANSSDLRENIREGQSPNTQEEWTEHRQIPIRPVTSRKLPASHTILYSQIPVNRIARRWIPEFPKEVFNAPVSTASTN</sequence>
<keyword evidence="3" id="KW-1185">Reference proteome</keyword>
<gene>
    <name evidence="2" type="ORF">M422DRAFT_47907</name>
</gene>
<proteinExistence type="predicted"/>
<protein>
    <submittedName>
        <fullName evidence="2">Uncharacterized protein</fullName>
    </submittedName>
</protein>
<dbReference type="EMBL" id="KN837124">
    <property type="protein sequence ID" value="KIJ43198.1"/>
    <property type="molecule type" value="Genomic_DNA"/>
</dbReference>
<evidence type="ECO:0000313" key="2">
    <source>
        <dbReference type="EMBL" id="KIJ43198.1"/>
    </source>
</evidence>
<feature type="region of interest" description="Disordered" evidence="1">
    <location>
        <begin position="1"/>
        <end position="27"/>
    </location>
</feature>
<evidence type="ECO:0000313" key="3">
    <source>
        <dbReference type="Proteomes" id="UP000054279"/>
    </source>
</evidence>
<feature type="region of interest" description="Disordered" evidence="1">
    <location>
        <begin position="153"/>
        <end position="206"/>
    </location>
</feature>
<name>A0A0C9UJF9_SPHS4</name>
<organism evidence="2 3">
    <name type="scientific">Sphaerobolus stellatus (strain SS14)</name>
    <dbReference type="NCBI Taxonomy" id="990650"/>
    <lineage>
        <taxon>Eukaryota</taxon>
        <taxon>Fungi</taxon>
        <taxon>Dikarya</taxon>
        <taxon>Basidiomycota</taxon>
        <taxon>Agaricomycotina</taxon>
        <taxon>Agaricomycetes</taxon>
        <taxon>Phallomycetidae</taxon>
        <taxon>Geastrales</taxon>
        <taxon>Sphaerobolaceae</taxon>
        <taxon>Sphaerobolus</taxon>
    </lineage>
</organism>
<feature type="compositionally biased region" description="Low complexity" evidence="1">
    <location>
        <begin position="153"/>
        <end position="171"/>
    </location>
</feature>
<feature type="compositionally biased region" description="Polar residues" evidence="1">
    <location>
        <begin position="172"/>
        <end position="184"/>
    </location>
</feature>
<accession>A0A0C9UJF9</accession>
<dbReference type="Proteomes" id="UP000054279">
    <property type="component" value="Unassembled WGS sequence"/>
</dbReference>
<evidence type="ECO:0000256" key="1">
    <source>
        <dbReference type="SAM" id="MobiDB-lite"/>
    </source>
</evidence>
<dbReference type="HOGENOM" id="CLU_1082472_0_0_1"/>